<evidence type="ECO:0000313" key="2">
    <source>
        <dbReference type="EMBL" id="PIQ71705.1"/>
    </source>
</evidence>
<feature type="transmembrane region" description="Helical" evidence="1">
    <location>
        <begin position="159"/>
        <end position="179"/>
    </location>
</feature>
<keyword evidence="1" id="KW-0812">Transmembrane</keyword>
<dbReference type="AlphaFoldDB" id="A0A2H0KKD8"/>
<keyword evidence="1" id="KW-0472">Membrane</keyword>
<name>A0A2H0KKD8_9BACT</name>
<comment type="caution">
    <text evidence="2">The sequence shown here is derived from an EMBL/GenBank/DDBJ whole genome shotgun (WGS) entry which is preliminary data.</text>
</comment>
<proteinExistence type="predicted"/>
<evidence type="ECO:0000256" key="1">
    <source>
        <dbReference type="SAM" id="Phobius"/>
    </source>
</evidence>
<dbReference type="Pfam" id="PF13196">
    <property type="entry name" value="DUF4012"/>
    <property type="match status" value="1"/>
</dbReference>
<organism evidence="2 3">
    <name type="scientific">Candidatus Roizmanbacteria bacterium CG11_big_fil_rev_8_21_14_0_20_37_16</name>
    <dbReference type="NCBI Taxonomy" id="1974857"/>
    <lineage>
        <taxon>Bacteria</taxon>
        <taxon>Candidatus Roizmaniibacteriota</taxon>
    </lineage>
</organism>
<sequence>MKRTQFITEQTTQKQRVLIVTDKNDIFVKELKAHLTNHDMHVFVSPHSPEEGQHFDLCFIIGQSLKLKDTIQSIPTVYITFHLHKKHIHSGKLPINSKLIHIIGDEEYAVKQINTIIWFSVSHEDHSPILTLESTLPARPRKSILRKTLQMHFRFPSHLFRTVCTLFLLVFVFGFWIPLGVSCYYSLQSIRFIQLQKLDYARQIDSSKKDILSLASFMYKPVRPLYLFFSLARFSDDLFVINTTQTNLLKTLQALTEESNILSRLILQPSRNAFVAHNTRLHFDTTQTLLSESENLIVTMYRKIPPFLISTHNRNEFQKSISQLRKAKKLFALLPDLLGEKEEQTLLLLFANNMEIRPGGGFIGSFGILKTQYFGVKDFQILDVYDADGQLTAHIAPPNPIRDYLNQPHWFLRDSAFFPDFYDTYQQATFFLQKELGLSSWNGAALITTSAVRNIIGAYETIFLPDYKEKITKDNFYIKTQYYAEHGFFPGSTQKKSFLSSLVKQLLSQTETANPLLLSSAIVEGFDQKNMVLFMNNERTQKSLDELYWSGRLATPYCSGAEKSNCYADFQYALDANMGVNKTNFFVDRLYDVQTSVDTSGLITTSLTITYSNNSLSGVFPGGTYKNYFQILLPADSLVSSIKVDGQQLSTYDSETGKHKVIGFLLEILPQQKKSVSLSYSSTTKFKKGKATYQLVIQKQIGAQSNDVHFTLKLPTNIHLLNTNFSPLVKNSLILYNTDLSTDRVFFIELLKE</sequence>
<keyword evidence="1" id="KW-1133">Transmembrane helix</keyword>
<evidence type="ECO:0000313" key="3">
    <source>
        <dbReference type="Proteomes" id="UP000229497"/>
    </source>
</evidence>
<accession>A0A2H0KKD8</accession>
<dbReference type="EMBL" id="PCVK01000052">
    <property type="protein sequence ID" value="PIQ71705.1"/>
    <property type="molecule type" value="Genomic_DNA"/>
</dbReference>
<dbReference type="Proteomes" id="UP000229497">
    <property type="component" value="Unassembled WGS sequence"/>
</dbReference>
<protein>
    <recommendedName>
        <fullName evidence="4">DUF4012 domain-containing protein</fullName>
    </recommendedName>
</protein>
<dbReference type="InterPro" id="IPR025101">
    <property type="entry name" value="DUF4012"/>
</dbReference>
<reference evidence="2 3" key="1">
    <citation type="submission" date="2017-09" db="EMBL/GenBank/DDBJ databases">
        <title>Depth-based differentiation of microbial function through sediment-hosted aquifers and enrichment of novel symbionts in the deep terrestrial subsurface.</title>
        <authorList>
            <person name="Probst A.J."/>
            <person name="Ladd B."/>
            <person name="Jarett J.K."/>
            <person name="Geller-Mcgrath D.E."/>
            <person name="Sieber C.M."/>
            <person name="Emerson J.B."/>
            <person name="Anantharaman K."/>
            <person name="Thomas B.C."/>
            <person name="Malmstrom R."/>
            <person name="Stieglmeier M."/>
            <person name="Klingl A."/>
            <person name="Woyke T."/>
            <person name="Ryan C.M."/>
            <person name="Banfield J.F."/>
        </authorList>
    </citation>
    <scope>NUCLEOTIDE SEQUENCE [LARGE SCALE GENOMIC DNA]</scope>
    <source>
        <strain evidence="2">CG11_big_fil_rev_8_21_14_0_20_37_16</strain>
    </source>
</reference>
<evidence type="ECO:0008006" key="4">
    <source>
        <dbReference type="Google" id="ProtNLM"/>
    </source>
</evidence>
<gene>
    <name evidence="2" type="ORF">COV87_01850</name>
</gene>